<dbReference type="EMBL" id="CAKASE010000053">
    <property type="protein sequence ID" value="CAG9565404.1"/>
    <property type="molecule type" value="Genomic_DNA"/>
</dbReference>
<feature type="compositionally biased region" description="Basic and acidic residues" evidence="1">
    <location>
        <begin position="706"/>
        <end position="718"/>
    </location>
</feature>
<evidence type="ECO:0000313" key="4">
    <source>
        <dbReference type="EMBL" id="CAG9565404.1"/>
    </source>
</evidence>
<accession>A0A8J2W2V4</accession>
<evidence type="ECO:0000259" key="3">
    <source>
        <dbReference type="SMART" id="SM00703"/>
    </source>
</evidence>
<feature type="transmembrane region" description="Helical" evidence="2">
    <location>
        <begin position="508"/>
        <end position="524"/>
    </location>
</feature>
<comment type="caution">
    <text evidence="4">The sequence shown here is derived from an EMBL/GenBank/DDBJ whole genome shotgun (WGS) entry which is preliminary data.</text>
</comment>
<reference evidence="4" key="1">
    <citation type="submission" date="2021-09" db="EMBL/GenBank/DDBJ databases">
        <authorList>
            <person name="Martin H S."/>
        </authorList>
    </citation>
    <scope>NUCLEOTIDE SEQUENCE</scope>
</reference>
<dbReference type="PANTHER" id="PTHR11161:SF71">
    <property type="entry name" value="NOSE RESISTANT-TO-FLUOXETINE PROTEIN N-TERMINAL DOMAIN-CONTAINING PROTEIN"/>
    <property type="match status" value="1"/>
</dbReference>
<dbReference type="GO" id="GO:0016747">
    <property type="term" value="F:acyltransferase activity, transferring groups other than amino-acyl groups"/>
    <property type="evidence" value="ECO:0007669"/>
    <property type="project" value="InterPro"/>
</dbReference>
<feature type="transmembrane region" description="Helical" evidence="2">
    <location>
        <begin position="653"/>
        <end position="671"/>
    </location>
</feature>
<feature type="region of interest" description="Disordered" evidence="1">
    <location>
        <begin position="690"/>
        <end position="718"/>
    </location>
</feature>
<dbReference type="OrthoDB" id="6585993at2759"/>
<evidence type="ECO:0000313" key="5">
    <source>
        <dbReference type="Proteomes" id="UP000789524"/>
    </source>
</evidence>
<feature type="transmembrane region" description="Helical" evidence="2">
    <location>
        <begin position="583"/>
        <end position="600"/>
    </location>
</feature>
<dbReference type="InterPro" id="IPR006621">
    <property type="entry name" value="Nose-resist-to-fluoxetine_N"/>
</dbReference>
<feature type="transmembrane region" description="Helical" evidence="2">
    <location>
        <begin position="531"/>
        <end position="550"/>
    </location>
</feature>
<sequence length="718" mass="81534">METTVFPVNKTDYVYMKSSEKPHIHKTFDLNKGHVYIEDVVFSLTNQNWTRDEEPCLNKTLQLLHNLQNFTLWAVWNWDSVSSQPQGLLYGNSYHLGNFDECMNPPWYDDYPDLRSQYCLADVVLEGPDNAIKKRTSYPYDPYQTAFNFLRYKSKFQRTLNELVWGMCVPDVCHPKSVERLISVMLTHSHLGTAGMKARINVSECQQKNQKKPYDNQPLFYSFIATVTVLTAMSLICTYLNRDRKNLEKISLRDNLISAFDMRLNAGELLRCSPHDVQMFYGIKFLTMCIITVGHQNGALNSALVSNALQIDKAALSILGSIFMHNDLAVDTFFMISGFLFSSALSKLSKIPNVLLLILRRYMRIIVAYAIVIFYICSVYPYTGSGPLWPRFVAAESGTCRRNWWLNLIMLSNYLDTHNMHPPPRPPFPGSQQIYTYVSASLQCSIHSPLPCASARIRYRQSPAAQIAQRHLRIPDAAVVSKPRCRPPRACVQCSACIVVSWYIPCDFHYFVLTLLLFGIYRRFPSIGKMLFIIITGAAIITPGIINYLYKLQATLMFTYDFLKDPRASKQFHLTYIKSHTRYAAYLIGFFSGWCYTHYTSSQQTRKISLKYAVSGTCIGFFMMAAVLLTGPMFLWRSFDALVTAIYAALNRPVWVCGLTLIVTCCSLGSITSSEARLFGNNSSKHNDIIAGGAGPGRMRGFDGQGRGRDSAARRRVG</sequence>
<evidence type="ECO:0000256" key="1">
    <source>
        <dbReference type="SAM" id="MobiDB-lite"/>
    </source>
</evidence>
<dbReference type="InterPro" id="IPR052728">
    <property type="entry name" value="O2_lipid_transport_reg"/>
</dbReference>
<dbReference type="AlphaFoldDB" id="A0A8J2W2V4"/>
<dbReference type="InterPro" id="IPR002656">
    <property type="entry name" value="Acyl_transf_3_dom"/>
</dbReference>
<feature type="transmembrane region" description="Helical" evidence="2">
    <location>
        <begin position="612"/>
        <end position="633"/>
    </location>
</feature>
<name>A0A8J2W2V4_9NEOP</name>
<evidence type="ECO:0000256" key="2">
    <source>
        <dbReference type="SAM" id="Phobius"/>
    </source>
</evidence>
<gene>
    <name evidence="4" type="ORF">DCHRY22_LOCUS6251</name>
</gene>
<feature type="transmembrane region" description="Helical" evidence="2">
    <location>
        <begin position="362"/>
        <end position="382"/>
    </location>
</feature>
<protein>
    <submittedName>
        <fullName evidence="4">(African queen) hypothetical protein</fullName>
    </submittedName>
</protein>
<dbReference type="Pfam" id="PF01757">
    <property type="entry name" value="Acyl_transf_3"/>
    <property type="match status" value="1"/>
</dbReference>
<dbReference type="SMART" id="SM00703">
    <property type="entry name" value="NRF"/>
    <property type="match status" value="1"/>
</dbReference>
<keyword evidence="5" id="KW-1185">Reference proteome</keyword>
<keyword evidence="2" id="KW-1133">Transmembrane helix</keyword>
<proteinExistence type="predicted"/>
<keyword evidence="2" id="KW-0472">Membrane</keyword>
<dbReference type="Pfam" id="PF20146">
    <property type="entry name" value="NRF"/>
    <property type="match status" value="1"/>
</dbReference>
<organism evidence="4 5">
    <name type="scientific">Danaus chrysippus</name>
    <name type="common">African queen</name>
    <dbReference type="NCBI Taxonomy" id="151541"/>
    <lineage>
        <taxon>Eukaryota</taxon>
        <taxon>Metazoa</taxon>
        <taxon>Ecdysozoa</taxon>
        <taxon>Arthropoda</taxon>
        <taxon>Hexapoda</taxon>
        <taxon>Insecta</taxon>
        <taxon>Pterygota</taxon>
        <taxon>Neoptera</taxon>
        <taxon>Endopterygota</taxon>
        <taxon>Lepidoptera</taxon>
        <taxon>Glossata</taxon>
        <taxon>Ditrysia</taxon>
        <taxon>Papilionoidea</taxon>
        <taxon>Nymphalidae</taxon>
        <taxon>Danainae</taxon>
        <taxon>Danaini</taxon>
        <taxon>Danaina</taxon>
        <taxon>Danaus</taxon>
        <taxon>Anosia</taxon>
    </lineage>
</organism>
<feature type="domain" description="Nose resistant-to-fluoxetine protein N-terminal" evidence="3">
    <location>
        <begin position="53"/>
        <end position="207"/>
    </location>
</feature>
<feature type="transmembrane region" description="Helical" evidence="2">
    <location>
        <begin position="219"/>
        <end position="240"/>
    </location>
</feature>
<keyword evidence="2" id="KW-0812">Transmembrane</keyword>
<dbReference type="PANTHER" id="PTHR11161">
    <property type="entry name" value="O-ACYLTRANSFERASE"/>
    <property type="match status" value="1"/>
</dbReference>
<dbReference type="Proteomes" id="UP000789524">
    <property type="component" value="Unassembled WGS sequence"/>
</dbReference>